<organism evidence="1 2">
    <name type="scientific">Araneus ventricosus</name>
    <name type="common">Orbweaver spider</name>
    <name type="synonym">Epeira ventricosa</name>
    <dbReference type="NCBI Taxonomy" id="182803"/>
    <lineage>
        <taxon>Eukaryota</taxon>
        <taxon>Metazoa</taxon>
        <taxon>Ecdysozoa</taxon>
        <taxon>Arthropoda</taxon>
        <taxon>Chelicerata</taxon>
        <taxon>Arachnida</taxon>
        <taxon>Araneae</taxon>
        <taxon>Araneomorphae</taxon>
        <taxon>Entelegynae</taxon>
        <taxon>Araneoidea</taxon>
        <taxon>Araneidae</taxon>
        <taxon>Araneus</taxon>
    </lineage>
</organism>
<dbReference type="EMBL" id="BGPR01013703">
    <property type="protein sequence ID" value="GBN61826.1"/>
    <property type="molecule type" value="Genomic_DNA"/>
</dbReference>
<evidence type="ECO:0000313" key="2">
    <source>
        <dbReference type="Proteomes" id="UP000499080"/>
    </source>
</evidence>
<gene>
    <name evidence="1" type="ORF">AVEN_137518_1</name>
</gene>
<reference evidence="1 2" key="1">
    <citation type="journal article" date="2019" name="Sci. Rep.">
        <title>Orb-weaving spider Araneus ventricosus genome elucidates the spidroin gene catalogue.</title>
        <authorList>
            <person name="Kono N."/>
            <person name="Nakamura H."/>
            <person name="Ohtoshi R."/>
            <person name="Moran D.A.P."/>
            <person name="Shinohara A."/>
            <person name="Yoshida Y."/>
            <person name="Fujiwara M."/>
            <person name="Mori M."/>
            <person name="Tomita M."/>
            <person name="Arakawa K."/>
        </authorList>
    </citation>
    <scope>NUCLEOTIDE SEQUENCE [LARGE SCALE GENOMIC DNA]</scope>
</reference>
<protein>
    <recommendedName>
        <fullName evidence="3">CCHC-type domain-containing protein</fullName>
    </recommendedName>
</protein>
<evidence type="ECO:0000313" key="1">
    <source>
        <dbReference type="EMBL" id="GBN61826.1"/>
    </source>
</evidence>
<keyword evidence="2" id="KW-1185">Reference proteome</keyword>
<dbReference type="OrthoDB" id="6431089at2759"/>
<comment type="caution">
    <text evidence="1">The sequence shown here is derived from an EMBL/GenBank/DDBJ whole genome shotgun (WGS) entry which is preliminary data.</text>
</comment>
<evidence type="ECO:0008006" key="3">
    <source>
        <dbReference type="Google" id="ProtNLM"/>
    </source>
</evidence>
<dbReference type="Proteomes" id="UP000499080">
    <property type="component" value="Unassembled WGS sequence"/>
</dbReference>
<dbReference type="AlphaFoldDB" id="A0A4Y2QGF5"/>
<name>A0A4Y2QGF5_ARAVE</name>
<sequence>MHNVKEFFHIRKCTECQGFRHLAKDCKDVRSTCGSCAGRHETRRCRSPQIVCVNCNHHNLLFGTNYDIPHKASETICSCYQDEVRAYRRTRYY</sequence>
<proteinExistence type="predicted"/>
<accession>A0A4Y2QGF5</accession>